<keyword evidence="6" id="KW-0963">Cytoplasm</keyword>
<comment type="subunit">
    <text evidence="6 8">Forms a cylinder of 14 subunits composed of two heptameric rings stacked back-to-back. Interacts with the co-chaperonin GroES.</text>
</comment>
<dbReference type="GO" id="GO:0016853">
    <property type="term" value="F:isomerase activity"/>
    <property type="evidence" value="ECO:0007669"/>
    <property type="project" value="UniProtKB-KW"/>
</dbReference>
<dbReference type="GO" id="GO:0005737">
    <property type="term" value="C:cytoplasm"/>
    <property type="evidence" value="ECO:0007669"/>
    <property type="project" value="UniProtKB-SubCell"/>
</dbReference>
<dbReference type="SUPFAM" id="SSF54849">
    <property type="entry name" value="GroEL-intermediate domain like"/>
    <property type="match status" value="1"/>
</dbReference>
<evidence type="ECO:0000256" key="3">
    <source>
        <dbReference type="ARBA" id="ARBA00022840"/>
    </source>
</evidence>
<dbReference type="GO" id="GO:0005524">
    <property type="term" value="F:ATP binding"/>
    <property type="evidence" value="ECO:0007669"/>
    <property type="project" value="UniProtKB-UniRule"/>
</dbReference>
<keyword evidence="3 6" id="KW-0067">ATP-binding</keyword>
<proteinExistence type="inferred from homology"/>
<dbReference type="InterPro" id="IPR027410">
    <property type="entry name" value="TCP-1-like_intermed_sf"/>
</dbReference>
<comment type="function">
    <text evidence="6 8">Together with its co-chaperonin GroES, plays an essential role in assisting protein folding. The GroEL-GroES system forms a nano-cage that allows encapsulation of the non-native substrate proteins and provides a physical environment optimized to promote and accelerate protein folding.</text>
</comment>
<dbReference type="Pfam" id="PF00118">
    <property type="entry name" value="Cpn60_TCP1"/>
    <property type="match status" value="1"/>
</dbReference>
<dbReference type="InterPro" id="IPR018370">
    <property type="entry name" value="Chaperonin_Cpn60_CS"/>
</dbReference>
<dbReference type="Gene3D" id="3.30.260.10">
    <property type="entry name" value="TCP-1-like chaperonin intermediate domain"/>
    <property type="match status" value="1"/>
</dbReference>
<dbReference type="InterPro" id="IPR027409">
    <property type="entry name" value="GroEL-like_apical_dom_sf"/>
</dbReference>
<evidence type="ECO:0000256" key="8">
    <source>
        <dbReference type="RuleBase" id="RU000419"/>
    </source>
</evidence>
<gene>
    <name evidence="6 9" type="primary">groL</name>
    <name evidence="6" type="synonym">groEL</name>
    <name evidence="9" type="ORF">EGI31_17745</name>
</gene>
<evidence type="ECO:0000313" key="9">
    <source>
        <dbReference type="EMBL" id="MCP9764786.1"/>
    </source>
</evidence>
<evidence type="ECO:0000256" key="7">
    <source>
        <dbReference type="RuleBase" id="RU000418"/>
    </source>
</evidence>
<dbReference type="NCBIfam" id="NF009487">
    <property type="entry name" value="PRK12849.1"/>
    <property type="match status" value="1"/>
</dbReference>
<feature type="binding site" evidence="6">
    <location>
        <begin position="29"/>
        <end position="32"/>
    </location>
    <ligand>
        <name>ATP</name>
        <dbReference type="ChEBI" id="CHEBI:30616"/>
    </ligand>
</feature>
<evidence type="ECO:0000313" key="10">
    <source>
        <dbReference type="Proteomes" id="UP001204144"/>
    </source>
</evidence>
<feature type="binding site" evidence="6">
    <location>
        <begin position="86"/>
        <end position="90"/>
    </location>
    <ligand>
        <name>ATP</name>
        <dbReference type="ChEBI" id="CHEBI:30616"/>
    </ligand>
</feature>
<dbReference type="EMBL" id="RJUF01000176">
    <property type="protein sequence ID" value="MCP9764786.1"/>
    <property type="molecule type" value="Genomic_DNA"/>
</dbReference>
<protein>
    <recommendedName>
        <fullName evidence="6">Chaperonin GroEL</fullName>
        <ecNumber evidence="6">5.6.1.7</ecNumber>
    </recommendedName>
    <alternativeName>
        <fullName evidence="6">60 kDa chaperonin</fullName>
    </alternativeName>
    <alternativeName>
        <fullName evidence="6">Chaperonin-60</fullName>
        <shortName evidence="6">Cpn60</shortName>
    </alternativeName>
</protein>
<sequence length="543" mass="57598">MAKQILFDTDARDKLKRGVDTLANAVKVTLGPKGRNVIIDKKFGSPAITKDGVTVAKEIELADAIENMGAQLVKEVASKTADQAGDGTTTATVLAQAIYTIGAKNVAAGANPMELKRGIEKAVSAIVKELHAQSKSITTSKEITQVATISANNDHEIGQMIADAMDKVGKEGVITVEEARGTETEVKTVEGMQFDRGYLSPYFVTNTEKMEAEMDRPFILISEKKVSSMKELLPVLEAVAQTGRPLMIIAEDVDGEALATLVVNKIRGALKVVAVKAPGFGDRRKAMLEDIAILTGGTVISEERGFKLENVEITMLGQCEKAIVDKDNTTIINGAGAEDEIKGRVGQIKAQIESTTSDYDKEKLQERLAKLSGGVAIIYIGAATEVEMKEKKDRVDDALHATRAAVEEGIVAGGGVALIRAQSALDGIEIVSPDEKTGINIIRNAIEAPLRTIVANAGGEGSVVVQEVKTGKGAYGYNARDDRYEDMITAGIIDPTKVTRLALENAASIAGLLLTTEAVVCDIQEDKPEAPHMHGGGGMGGMM</sequence>
<dbReference type="Proteomes" id="UP001204144">
    <property type="component" value="Unassembled WGS sequence"/>
</dbReference>
<dbReference type="PRINTS" id="PR00298">
    <property type="entry name" value="CHAPERONIN60"/>
</dbReference>
<feature type="binding site" evidence="6">
    <location>
        <position position="494"/>
    </location>
    <ligand>
        <name>ATP</name>
        <dbReference type="ChEBI" id="CHEBI:30616"/>
    </ligand>
</feature>
<accession>A0AAE3H680</accession>
<dbReference type="PANTHER" id="PTHR45633">
    <property type="entry name" value="60 KDA HEAT SHOCK PROTEIN, MITOCHONDRIAL"/>
    <property type="match status" value="1"/>
</dbReference>
<dbReference type="NCBIfam" id="NF009488">
    <property type="entry name" value="PRK12850.1"/>
    <property type="match status" value="1"/>
</dbReference>
<keyword evidence="5 6" id="KW-0413">Isomerase</keyword>
<feature type="binding site" evidence="6">
    <location>
        <position position="50"/>
    </location>
    <ligand>
        <name>ATP</name>
        <dbReference type="ChEBI" id="CHEBI:30616"/>
    </ligand>
</feature>
<evidence type="ECO:0000256" key="1">
    <source>
        <dbReference type="ARBA" id="ARBA00006607"/>
    </source>
</evidence>
<comment type="similarity">
    <text evidence="1 6 7">Belongs to the chaperonin (HSP60) family.</text>
</comment>
<dbReference type="HAMAP" id="MF_00600">
    <property type="entry name" value="CH60"/>
    <property type="match status" value="1"/>
</dbReference>
<keyword evidence="4 6" id="KW-0143">Chaperone</keyword>
<dbReference type="GO" id="GO:0140662">
    <property type="term" value="F:ATP-dependent protein folding chaperone"/>
    <property type="evidence" value="ECO:0007669"/>
    <property type="project" value="InterPro"/>
</dbReference>
<keyword evidence="10" id="KW-1185">Reference proteome</keyword>
<dbReference type="InterPro" id="IPR027413">
    <property type="entry name" value="GROEL-like_equatorial_sf"/>
</dbReference>
<feature type="binding site" evidence="6">
    <location>
        <position position="414"/>
    </location>
    <ligand>
        <name>ATP</name>
        <dbReference type="ChEBI" id="CHEBI:30616"/>
    </ligand>
</feature>
<dbReference type="InterPro" id="IPR001844">
    <property type="entry name" value="Cpn60/GroEL"/>
</dbReference>
<dbReference type="RefSeq" id="WP_255038474.1">
    <property type="nucleotide sequence ID" value="NZ_RJUF01000176.1"/>
</dbReference>
<dbReference type="GO" id="GO:0051082">
    <property type="term" value="F:unfolded protein binding"/>
    <property type="evidence" value="ECO:0007669"/>
    <property type="project" value="UniProtKB-UniRule"/>
</dbReference>
<evidence type="ECO:0000256" key="4">
    <source>
        <dbReference type="ARBA" id="ARBA00023186"/>
    </source>
</evidence>
<comment type="subcellular location">
    <subcellularLocation>
        <location evidence="6">Cytoplasm</location>
    </subcellularLocation>
</comment>
<keyword evidence="2 6" id="KW-0547">Nucleotide-binding</keyword>
<evidence type="ECO:0000256" key="5">
    <source>
        <dbReference type="ARBA" id="ARBA00023235"/>
    </source>
</evidence>
<dbReference type="Gene3D" id="3.50.7.10">
    <property type="entry name" value="GroEL"/>
    <property type="match status" value="1"/>
</dbReference>
<dbReference type="FunFam" id="3.50.7.10:FF:000001">
    <property type="entry name" value="60 kDa chaperonin"/>
    <property type="match status" value="1"/>
</dbReference>
<dbReference type="FunFam" id="1.10.560.10:FF:000001">
    <property type="entry name" value="60 kDa chaperonin"/>
    <property type="match status" value="1"/>
</dbReference>
<evidence type="ECO:0000256" key="6">
    <source>
        <dbReference type="HAMAP-Rule" id="MF_00600"/>
    </source>
</evidence>
<dbReference type="SUPFAM" id="SSF48592">
    <property type="entry name" value="GroEL equatorial domain-like"/>
    <property type="match status" value="1"/>
</dbReference>
<dbReference type="SUPFAM" id="SSF52029">
    <property type="entry name" value="GroEL apical domain-like"/>
    <property type="match status" value="1"/>
</dbReference>
<dbReference type="CDD" id="cd03344">
    <property type="entry name" value="GroEL"/>
    <property type="match status" value="1"/>
</dbReference>
<reference evidence="9 10" key="1">
    <citation type="submission" date="2018-11" db="EMBL/GenBank/DDBJ databases">
        <title>Novel bacteria species description.</title>
        <authorList>
            <person name="Han J.-H."/>
        </authorList>
    </citation>
    <scope>NUCLEOTIDE SEQUENCE [LARGE SCALE GENOMIC DNA]</scope>
    <source>
        <strain evidence="9 10">KCTC23259</strain>
    </source>
</reference>
<organism evidence="9 10">
    <name type="scientific">Lacihabitans soyangensis</name>
    <dbReference type="NCBI Taxonomy" id="869394"/>
    <lineage>
        <taxon>Bacteria</taxon>
        <taxon>Pseudomonadati</taxon>
        <taxon>Bacteroidota</taxon>
        <taxon>Cytophagia</taxon>
        <taxon>Cytophagales</taxon>
        <taxon>Leadbetterellaceae</taxon>
        <taxon>Lacihabitans</taxon>
    </lineage>
</organism>
<dbReference type="GO" id="GO:0042026">
    <property type="term" value="P:protein refolding"/>
    <property type="evidence" value="ECO:0007669"/>
    <property type="project" value="UniProtKB-UniRule"/>
</dbReference>
<dbReference type="EC" id="5.6.1.7" evidence="6"/>
<dbReference type="PROSITE" id="PS00296">
    <property type="entry name" value="CHAPERONINS_CPN60"/>
    <property type="match status" value="1"/>
</dbReference>
<dbReference type="InterPro" id="IPR002423">
    <property type="entry name" value="Cpn60/GroEL/TCP-1"/>
</dbReference>
<name>A0AAE3H680_9BACT</name>
<dbReference type="NCBIfam" id="TIGR02348">
    <property type="entry name" value="GroEL"/>
    <property type="match status" value="1"/>
</dbReference>
<comment type="caution">
    <text evidence="9">The sequence shown here is derived from an EMBL/GenBank/DDBJ whole genome shotgun (WGS) entry which is preliminary data.</text>
</comment>
<dbReference type="NCBIfam" id="NF009489">
    <property type="entry name" value="PRK12851.1"/>
    <property type="match status" value="1"/>
</dbReference>
<dbReference type="NCBIfam" id="NF000592">
    <property type="entry name" value="PRK00013.1"/>
    <property type="match status" value="1"/>
</dbReference>
<evidence type="ECO:0000256" key="2">
    <source>
        <dbReference type="ARBA" id="ARBA00022741"/>
    </source>
</evidence>
<dbReference type="Gene3D" id="1.10.560.10">
    <property type="entry name" value="GroEL-like equatorial domain"/>
    <property type="match status" value="1"/>
</dbReference>
<dbReference type="AlphaFoldDB" id="A0AAE3H680"/>
<comment type="caution">
    <text evidence="6">Lacks conserved residue(s) required for the propagation of feature annotation.</text>
</comment>